<dbReference type="SUPFAM" id="SSF49879">
    <property type="entry name" value="SMAD/FHA domain"/>
    <property type="match status" value="1"/>
</dbReference>
<dbReference type="GO" id="GO:0035556">
    <property type="term" value="P:intracellular signal transduction"/>
    <property type="evidence" value="ECO:0007669"/>
    <property type="project" value="InterPro"/>
</dbReference>
<dbReference type="PANTHER" id="PTHR43081">
    <property type="entry name" value="ADENYLATE CYCLASE, TERMINAL-DIFFERENTIATION SPECIFIC-RELATED"/>
    <property type="match status" value="1"/>
</dbReference>
<dbReference type="RefSeq" id="WP_133881968.1">
    <property type="nucleotide sequence ID" value="NZ_MWIN01000031.1"/>
</dbReference>
<feature type="domain" description="FHA" evidence="1">
    <location>
        <begin position="215"/>
        <end position="265"/>
    </location>
</feature>
<dbReference type="AlphaFoldDB" id="A0A4S3JZM0"/>
<protein>
    <submittedName>
        <fullName evidence="3">Class 3 adenylate cyclase</fullName>
    </submittedName>
</protein>
<sequence>MSEHRSAAVMFADIAAATELRHSVGDRQADAILDPLLKAMTEIVIRNGGDVLKSDGDDVLAIFDRPRTFVDDAANAAVECQLAARAVGRKLYTGLGAGVIEFREVLGRPDVSGMPVNMAARLHKLVPDLAGYIFLSAETVAHLRPEIRERARPYGVRPIKGMGAVDVHTLDWDEAVTIVPTRFALPATSQTTMIVALGLTYAGQMLRLETQSPAFMAGRDRNNELRLHDDEQRVSSRHLKIVFRNGAWILQDTSRNGTWVRFNNNSNQIGLLGDELKLVANGRMCLGRPFADDSEGRFTVHFELIKK</sequence>
<proteinExistence type="predicted"/>
<dbReference type="InterPro" id="IPR001054">
    <property type="entry name" value="A/G_cyclase"/>
</dbReference>
<evidence type="ECO:0000259" key="2">
    <source>
        <dbReference type="PROSITE" id="PS50125"/>
    </source>
</evidence>
<dbReference type="CDD" id="cd07302">
    <property type="entry name" value="CHD"/>
    <property type="match status" value="1"/>
</dbReference>
<dbReference type="PANTHER" id="PTHR43081:SF1">
    <property type="entry name" value="ADENYLATE CYCLASE, TERMINAL-DIFFERENTIATION SPECIFIC"/>
    <property type="match status" value="1"/>
</dbReference>
<reference evidence="3 4" key="1">
    <citation type="submission" date="2019-03" db="EMBL/GenBank/DDBJ databases">
        <title>Genomic Encyclopedia of Type Strains, Phase IV (KMG-IV): sequencing the most valuable type-strain genomes for metagenomic binning, comparative biology and taxonomic classification.</title>
        <authorList>
            <person name="Goeker M."/>
        </authorList>
    </citation>
    <scope>NUCLEOTIDE SEQUENCE [LARGE SCALE GENOMIC DNA]</scope>
    <source>
        <strain evidence="3 4">DSM 26377</strain>
    </source>
</reference>
<dbReference type="Gene3D" id="3.30.70.1230">
    <property type="entry name" value="Nucleotide cyclase"/>
    <property type="match status" value="1"/>
</dbReference>
<dbReference type="Pfam" id="PF00498">
    <property type="entry name" value="FHA"/>
    <property type="match status" value="1"/>
</dbReference>
<dbReference type="Gene3D" id="2.60.200.20">
    <property type="match status" value="1"/>
</dbReference>
<gene>
    <name evidence="3" type="ORF">DFR24_2789</name>
</gene>
<evidence type="ECO:0000313" key="3">
    <source>
        <dbReference type="EMBL" id="TDU28420.1"/>
    </source>
</evidence>
<dbReference type="GO" id="GO:0004016">
    <property type="term" value="F:adenylate cyclase activity"/>
    <property type="evidence" value="ECO:0007669"/>
    <property type="project" value="UniProtKB-ARBA"/>
</dbReference>
<dbReference type="OrthoDB" id="9806704at2"/>
<dbReference type="CDD" id="cd00060">
    <property type="entry name" value="FHA"/>
    <property type="match status" value="1"/>
</dbReference>
<dbReference type="PROSITE" id="PS50125">
    <property type="entry name" value="GUANYLATE_CYCLASE_2"/>
    <property type="match status" value="1"/>
</dbReference>
<name>A0A4S3JZM0_9GAMM</name>
<dbReference type="EMBL" id="SOBT01000009">
    <property type="protein sequence ID" value="TDU28420.1"/>
    <property type="molecule type" value="Genomic_DNA"/>
</dbReference>
<dbReference type="PROSITE" id="PS50006">
    <property type="entry name" value="FHA_DOMAIN"/>
    <property type="match status" value="1"/>
</dbReference>
<organism evidence="3 4">
    <name type="scientific">Panacagrimonas perspica</name>
    <dbReference type="NCBI Taxonomy" id="381431"/>
    <lineage>
        <taxon>Bacteria</taxon>
        <taxon>Pseudomonadati</taxon>
        <taxon>Pseudomonadota</taxon>
        <taxon>Gammaproteobacteria</taxon>
        <taxon>Nevskiales</taxon>
        <taxon>Nevskiaceae</taxon>
        <taxon>Panacagrimonas</taxon>
    </lineage>
</organism>
<dbReference type="Proteomes" id="UP000295341">
    <property type="component" value="Unassembled WGS sequence"/>
</dbReference>
<dbReference type="InterPro" id="IPR000253">
    <property type="entry name" value="FHA_dom"/>
</dbReference>
<accession>A0A4S3JZM0</accession>
<keyword evidence="4" id="KW-1185">Reference proteome</keyword>
<dbReference type="InterPro" id="IPR008984">
    <property type="entry name" value="SMAD_FHA_dom_sf"/>
</dbReference>
<dbReference type="GO" id="GO:0009190">
    <property type="term" value="P:cyclic nucleotide biosynthetic process"/>
    <property type="evidence" value="ECO:0007669"/>
    <property type="project" value="InterPro"/>
</dbReference>
<evidence type="ECO:0000313" key="4">
    <source>
        <dbReference type="Proteomes" id="UP000295341"/>
    </source>
</evidence>
<dbReference type="SUPFAM" id="SSF55073">
    <property type="entry name" value="Nucleotide cyclase"/>
    <property type="match status" value="1"/>
</dbReference>
<comment type="caution">
    <text evidence="3">The sequence shown here is derived from an EMBL/GenBank/DDBJ whole genome shotgun (WGS) entry which is preliminary data.</text>
</comment>
<feature type="domain" description="Guanylate cyclase" evidence="2">
    <location>
        <begin position="8"/>
        <end position="123"/>
    </location>
</feature>
<evidence type="ECO:0000259" key="1">
    <source>
        <dbReference type="PROSITE" id="PS50006"/>
    </source>
</evidence>
<dbReference type="InterPro" id="IPR029787">
    <property type="entry name" value="Nucleotide_cyclase"/>
</dbReference>
<dbReference type="InterPro" id="IPR050697">
    <property type="entry name" value="Adenylyl/Guanylyl_Cyclase_3/4"/>
</dbReference>